<dbReference type="EC" id="2.7.1.35" evidence="1"/>
<reference evidence="7 8" key="1">
    <citation type="submission" date="2014-10" db="EMBL/GenBank/DDBJ databases">
        <title>Genome sequence of Ponticoccus sp. strain UMTAT08 isolated from clonal culture of toxic dinoflagellate Alexandrium tamiyavanichii.</title>
        <authorList>
            <person name="Gan H.Y."/>
            <person name="Muhd D.-D."/>
            <person name="Mohd Noor M.E."/>
            <person name="Yeong Y.S."/>
            <person name="Usup G."/>
        </authorList>
    </citation>
    <scope>NUCLEOTIDE SEQUENCE [LARGE SCALE GENOMIC DNA]</scope>
    <source>
        <strain evidence="7 8">UMTAT08</strain>
    </source>
</reference>
<sequence length="266" mass="27473">MTRVLILSSWVAHGHVGLSAAVPALQALSHEVTQLPTTVLSNHPGWPHVAGAPVPVAQIRGMIEALDANGWLMAQDALLLGYMPSSDHVALAADLARRMREAGVRVVVDPVLGDLPGGLYVSQEVACALRDDLVPLADVLTPNLFELGWLTGARGMTLAEARTAASGLLDTAGEVLVTSAPVGPGTTGLLRVSPERVQVFPVALRRGVPHGVGDVFSALVAGGLSPGQALGHLSALIDASLHAPHLRIAPAAPNWTRAAALTPTEI</sequence>
<dbReference type="EMBL" id="JSUQ01000009">
    <property type="protein sequence ID" value="KHQ53026.1"/>
    <property type="molecule type" value="Genomic_DNA"/>
</dbReference>
<protein>
    <recommendedName>
        <fullName evidence="1">pyridoxal kinase</fullName>
        <ecNumber evidence="1">2.7.1.35</ecNumber>
    </recommendedName>
</protein>
<dbReference type="Gene3D" id="3.40.1190.20">
    <property type="match status" value="1"/>
</dbReference>
<accession>A0A0B3S8M9</accession>
<keyword evidence="8" id="KW-1185">Reference proteome</keyword>
<dbReference type="RefSeq" id="WP_052244497.1">
    <property type="nucleotide sequence ID" value="NZ_JSUQ01000009.1"/>
</dbReference>
<dbReference type="InterPro" id="IPR029056">
    <property type="entry name" value="Ribokinase-like"/>
</dbReference>
<dbReference type="OrthoDB" id="9800808at2"/>
<comment type="caution">
    <text evidence="7">The sequence shown here is derived from an EMBL/GenBank/DDBJ whole genome shotgun (WGS) entry which is preliminary data.</text>
</comment>
<dbReference type="GO" id="GO:0005829">
    <property type="term" value="C:cytosol"/>
    <property type="evidence" value="ECO:0007669"/>
    <property type="project" value="TreeGrafter"/>
</dbReference>
<evidence type="ECO:0000256" key="2">
    <source>
        <dbReference type="ARBA" id="ARBA00022679"/>
    </source>
</evidence>
<dbReference type="STRING" id="561184.SAMN05216376_110181"/>
<keyword evidence="2 7" id="KW-0808">Transferase</keyword>
<gene>
    <name evidence="7" type="ORF">OA50_02571</name>
</gene>
<dbReference type="PANTHER" id="PTHR10534:SF2">
    <property type="entry name" value="PYRIDOXAL KINASE"/>
    <property type="match status" value="1"/>
</dbReference>
<dbReference type="SUPFAM" id="SSF53613">
    <property type="entry name" value="Ribokinase-like"/>
    <property type="match status" value="1"/>
</dbReference>
<dbReference type="AlphaFoldDB" id="A0A0B3S8M9"/>
<dbReference type="GO" id="GO:0008478">
    <property type="term" value="F:pyridoxal kinase activity"/>
    <property type="evidence" value="ECO:0007669"/>
    <property type="project" value="UniProtKB-EC"/>
</dbReference>
<evidence type="ECO:0000256" key="1">
    <source>
        <dbReference type="ARBA" id="ARBA00012104"/>
    </source>
</evidence>
<keyword evidence="4 7" id="KW-0418">Kinase</keyword>
<dbReference type="Proteomes" id="UP000030960">
    <property type="component" value="Unassembled WGS sequence"/>
</dbReference>
<dbReference type="InterPro" id="IPR004625">
    <property type="entry name" value="PyrdxlKinase"/>
</dbReference>
<evidence type="ECO:0000256" key="4">
    <source>
        <dbReference type="ARBA" id="ARBA00022777"/>
    </source>
</evidence>
<dbReference type="CDD" id="cd01173">
    <property type="entry name" value="pyridoxal_pyridoxamine_kinase"/>
    <property type="match status" value="1"/>
</dbReference>
<evidence type="ECO:0000259" key="6">
    <source>
        <dbReference type="Pfam" id="PF08543"/>
    </source>
</evidence>
<keyword evidence="5" id="KW-0067">ATP-binding</keyword>
<dbReference type="PANTHER" id="PTHR10534">
    <property type="entry name" value="PYRIDOXAL KINASE"/>
    <property type="match status" value="1"/>
</dbReference>
<feature type="domain" description="Pyridoxamine kinase/Phosphomethylpyrimidine kinase" evidence="6">
    <location>
        <begin position="76"/>
        <end position="230"/>
    </location>
</feature>
<dbReference type="GO" id="GO:0005524">
    <property type="term" value="F:ATP binding"/>
    <property type="evidence" value="ECO:0007669"/>
    <property type="project" value="UniProtKB-KW"/>
</dbReference>
<dbReference type="Pfam" id="PF08543">
    <property type="entry name" value="Phos_pyr_kin"/>
    <property type="match status" value="1"/>
</dbReference>
<organism evidence="7 8">
    <name type="scientific">Mameliella alba</name>
    <dbReference type="NCBI Taxonomy" id="561184"/>
    <lineage>
        <taxon>Bacteria</taxon>
        <taxon>Pseudomonadati</taxon>
        <taxon>Pseudomonadota</taxon>
        <taxon>Alphaproteobacteria</taxon>
        <taxon>Rhodobacterales</taxon>
        <taxon>Roseobacteraceae</taxon>
        <taxon>Mameliella</taxon>
    </lineage>
</organism>
<dbReference type="InterPro" id="IPR013749">
    <property type="entry name" value="PM/HMP-P_kinase-1"/>
</dbReference>
<dbReference type="GO" id="GO:0009443">
    <property type="term" value="P:pyridoxal 5'-phosphate salvage"/>
    <property type="evidence" value="ECO:0007669"/>
    <property type="project" value="InterPro"/>
</dbReference>
<keyword evidence="3" id="KW-0547">Nucleotide-binding</keyword>
<evidence type="ECO:0000313" key="7">
    <source>
        <dbReference type="EMBL" id="KHQ53026.1"/>
    </source>
</evidence>
<evidence type="ECO:0000256" key="3">
    <source>
        <dbReference type="ARBA" id="ARBA00022741"/>
    </source>
</evidence>
<name>A0A0B3S8M9_9RHOB</name>
<evidence type="ECO:0000256" key="5">
    <source>
        <dbReference type="ARBA" id="ARBA00022840"/>
    </source>
</evidence>
<dbReference type="PATRIC" id="fig|1515334.3.peg.2589"/>
<proteinExistence type="predicted"/>
<evidence type="ECO:0000313" key="8">
    <source>
        <dbReference type="Proteomes" id="UP000030960"/>
    </source>
</evidence>